<reference evidence="4 5" key="1">
    <citation type="journal article" date="2019" name="Sci. Rep.">
        <title>Comparative genomics of chytrid fungi reveal insights into the obligate biotrophic and pathogenic lifestyle of Synchytrium endobioticum.</title>
        <authorList>
            <person name="van de Vossenberg B.T.L.H."/>
            <person name="Warris S."/>
            <person name="Nguyen H.D.T."/>
            <person name="van Gent-Pelzer M.P.E."/>
            <person name="Joly D.L."/>
            <person name="van de Geest H.C."/>
            <person name="Bonants P.J.M."/>
            <person name="Smith D.S."/>
            <person name="Levesque C.A."/>
            <person name="van der Lee T.A.J."/>
        </authorList>
    </citation>
    <scope>NUCLEOTIDE SEQUENCE [LARGE SCALE GENOMIC DNA]</scope>
    <source>
        <strain evidence="4 5">CBS 809.83</strain>
    </source>
</reference>
<dbReference type="Proteomes" id="UP000318582">
    <property type="component" value="Unassembled WGS sequence"/>
</dbReference>
<protein>
    <recommendedName>
        <fullName evidence="3">NAD(P)-binding domain-containing protein</fullName>
    </recommendedName>
</protein>
<dbReference type="InterPro" id="IPR016040">
    <property type="entry name" value="NAD(P)-bd_dom"/>
</dbReference>
<evidence type="ECO:0000313" key="5">
    <source>
        <dbReference type="Proteomes" id="UP000318582"/>
    </source>
</evidence>
<dbReference type="Gene3D" id="3.40.50.720">
    <property type="entry name" value="NAD(P)-binding Rossmann-like Domain"/>
    <property type="match status" value="1"/>
</dbReference>
<dbReference type="GO" id="GO:0051170">
    <property type="term" value="P:import into nucleus"/>
    <property type="evidence" value="ECO:0007669"/>
    <property type="project" value="TreeGrafter"/>
</dbReference>
<name>A0A507EE48_9FUNG</name>
<organism evidence="4 5">
    <name type="scientific">Powellomyces hirtus</name>
    <dbReference type="NCBI Taxonomy" id="109895"/>
    <lineage>
        <taxon>Eukaryota</taxon>
        <taxon>Fungi</taxon>
        <taxon>Fungi incertae sedis</taxon>
        <taxon>Chytridiomycota</taxon>
        <taxon>Chytridiomycota incertae sedis</taxon>
        <taxon>Chytridiomycetes</taxon>
        <taxon>Spizellomycetales</taxon>
        <taxon>Powellomycetaceae</taxon>
        <taxon>Powellomyces</taxon>
    </lineage>
</organism>
<feature type="domain" description="NAD(P)-binding" evidence="3">
    <location>
        <begin position="19"/>
        <end position="151"/>
    </location>
</feature>
<proteinExistence type="inferred from homology"/>
<evidence type="ECO:0000313" key="4">
    <source>
        <dbReference type="EMBL" id="TPX61440.1"/>
    </source>
</evidence>
<dbReference type="GO" id="GO:0005741">
    <property type="term" value="C:mitochondrial outer membrane"/>
    <property type="evidence" value="ECO:0007669"/>
    <property type="project" value="UniProtKB-SubCell"/>
</dbReference>
<comment type="caution">
    <text evidence="4">The sequence shown here is derived from an EMBL/GenBank/DDBJ whole genome shotgun (WGS) entry which is preliminary data.</text>
</comment>
<sequence>MSSPTSVSSSVKHAAVIMGATGAVGKAVVREVMEASNFTKVTLLLRRELDYNGPNKEKMQQKIVDFDNLDENLLAGHDVFFCTFGTTRAQAGSAEAFEKIDRDYVLNAAKLFKSANASTPLHFLYCSSGGAKANSWFLYPRVKGQIEEGLKALKFAQCSIFRPAFLLPEEKRNHSRMAEDLVHPIMNSGFGKWTGFSTPVGAVARAMRVWALGEGEVKPTDVKELSRTFENKEILAMAESQ</sequence>
<dbReference type="AlphaFoldDB" id="A0A507EE48"/>
<evidence type="ECO:0000256" key="2">
    <source>
        <dbReference type="ARBA" id="ARBA00006617"/>
    </source>
</evidence>
<dbReference type="PANTHER" id="PTHR14097:SF7">
    <property type="entry name" value="OXIDOREDUCTASE HTATIP2"/>
    <property type="match status" value="1"/>
</dbReference>
<evidence type="ECO:0000256" key="1">
    <source>
        <dbReference type="ARBA" id="ARBA00004450"/>
    </source>
</evidence>
<comment type="similarity">
    <text evidence="2">Belongs to the FMP52 family.</text>
</comment>
<dbReference type="SUPFAM" id="SSF51735">
    <property type="entry name" value="NAD(P)-binding Rossmann-fold domains"/>
    <property type="match status" value="1"/>
</dbReference>
<accession>A0A507EE48</accession>
<dbReference type="EMBL" id="QEAQ01000007">
    <property type="protein sequence ID" value="TPX61440.1"/>
    <property type="molecule type" value="Genomic_DNA"/>
</dbReference>
<evidence type="ECO:0000259" key="3">
    <source>
        <dbReference type="Pfam" id="PF13460"/>
    </source>
</evidence>
<dbReference type="InterPro" id="IPR036291">
    <property type="entry name" value="NAD(P)-bd_dom_sf"/>
</dbReference>
<comment type="subcellular location">
    <subcellularLocation>
        <location evidence="1">Mitochondrion outer membrane</location>
        <topology evidence="1">Peripheral membrane protein</topology>
    </subcellularLocation>
</comment>
<dbReference type="Pfam" id="PF13460">
    <property type="entry name" value="NAD_binding_10"/>
    <property type="match status" value="1"/>
</dbReference>
<gene>
    <name evidence="4" type="ORF">PhCBS80983_g01087</name>
</gene>
<dbReference type="PANTHER" id="PTHR14097">
    <property type="entry name" value="OXIDOREDUCTASE HTATIP2"/>
    <property type="match status" value="1"/>
</dbReference>
<keyword evidence="5" id="KW-1185">Reference proteome</keyword>
<dbReference type="STRING" id="109895.A0A507EE48"/>